<dbReference type="RefSeq" id="WP_007921492.1">
    <property type="nucleotide sequence ID" value="NZ_ADVG01000004.1"/>
</dbReference>
<dbReference type="GO" id="GO:0003677">
    <property type="term" value="F:DNA binding"/>
    <property type="evidence" value="ECO:0007669"/>
    <property type="project" value="InterPro"/>
</dbReference>
<dbReference type="OrthoDB" id="148652at2"/>
<dbReference type="AlphaFoldDB" id="D6U3J6"/>
<dbReference type="Pfam" id="PF01609">
    <property type="entry name" value="DDE_Tnp_1"/>
    <property type="match status" value="1"/>
</dbReference>
<dbReference type="STRING" id="485913.Krac_3895"/>
<evidence type="ECO:0000313" key="3">
    <source>
        <dbReference type="Proteomes" id="UP000004508"/>
    </source>
</evidence>
<name>D6U3J6_KTERA</name>
<gene>
    <name evidence="2" type="ORF">Krac_3895</name>
</gene>
<dbReference type="InParanoid" id="D6U3J6"/>
<dbReference type="eggNOG" id="COG3039">
    <property type="taxonomic scope" value="Bacteria"/>
</dbReference>
<comment type="caution">
    <text evidence="2">The sequence shown here is derived from an EMBL/GenBank/DDBJ whole genome shotgun (WGS) entry which is preliminary data.</text>
</comment>
<keyword evidence="3" id="KW-1185">Reference proteome</keyword>
<feature type="domain" description="Transposase IS4-like" evidence="1">
    <location>
        <begin position="111"/>
        <end position="283"/>
    </location>
</feature>
<evidence type="ECO:0000313" key="2">
    <source>
        <dbReference type="EMBL" id="EFH82986.1"/>
    </source>
</evidence>
<dbReference type="EMBL" id="ADVG01000004">
    <property type="protein sequence ID" value="EFH82986.1"/>
    <property type="molecule type" value="Genomic_DNA"/>
</dbReference>
<accession>D6U3J6</accession>
<dbReference type="GO" id="GO:0006313">
    <property type="term" value="P:DNA transposition"/>
    <property type="evidence" value="ECO:0007669"/>
    <property type="project" value="InterPro"/>
</dbReference>
<reference evidence="2 3" key="1">
    <citation type="journal article" date="2011" name="Stand. Genomic Sci.">
        <title>Non-contiguous finished genome sequence and contextual data of the filamentous soil bacterium Ktedonobacter racemifer type strain (SOSP1-21).</title>
        <authorList>
            <person name="Chang Y.J."/>
            <person name="Land M."/>
            <person name="Hauser L."/>
            <person name="Chertkov O."/>
            <person name="Del Rio T.G."/>
            <person name="Nolan M."/>
            <person name="Copeland A."/>
            <person name="Tice H."/>
            <person name="Cheng J.F."/>
            <person name="Lucas S."/>
            <person name="Han C."/>
            <person name="Goodwin L."/>
            <person name="Pitluck S."/>
            <person name="Ivanova N."/>
            <person name="Ovchinikova G."/>
            <person name="Pati A."/>
            <person name="Chen A."/>
            <person name="Palaniappan K."/>
            <person name="Mavromatis K."/>
            <person name="Liolios K."/>
            <person name="Brettin T."/>
            <person name="Fiebig A."/>
            <person name="Rohde M."/>
            <person name="Abt B."/>
            <person name="Goker M."/>
            <person name="Detter J.C."/>
            <person name="Woyke T."/>
            <person name="Bristow J."/>
            <person name="Eisen J.A."/>
            <person name="Markowitz V."/>
            <person name="Hugenholtz P."/>
            <person name="Kyrpides N.C."/>
            <person name="Klenk H.P."/>
            <person name="Lapidus A."/>
        </authorList>
    </citation>
    <scope>NUCLEOTIDE SEQUENCE [LARGE SCALE GENOMIC DNA]</scope>
    <source>
        <strain evidence="3">DSM 44963</strain>
    </source>
</reference>
<evidence type="ECO:0000259" key="1">
    <source>
        <dbReference type="Pfam" id="PF01609"/>
    </source>
</evidence>
<dbReference type="InterPro" id="IPR002559">
    <property type="entry name" value="Transposase_11"/>
</dbReference>
<organism evidence="2 3">
    <name type="scientific">Ktedonobacter racemifer DSM 44963</name>
    <dbReference type="NCBI Taxonomy" id="485913"/>
    <lineage>
        <taxon>Bacteria</taxon>
        <taxon>Bacillati</taxon>
        <taxon>Chloroflexota</taxon>
        <taxon>Ktedonobacteria</taxon>
        <taxon>Ktedonobacterales</taxon>
        <taxon>Ktedonobacteraceae</taxon>
        <taxon>Ktedonobacter</taxon>
    </lineage>
</organism>
<dbReference type="Proteomes" id="UP000004508">
    <property type="component" value="Unassembled WGS sequence"/>
</dbReference>
<dbReference type="GO" id="GO:0004803">
    <property type="term" value="F:transposase activity"/>
    <property type="evidence" value="ECO:0007669"/>
    <property type="project" value="InterPro"/>
</dbReference>
<protein>
    <submittedName>
        <fullName evidence="2">Transposase IS4 family protein</fullName>
    </submittedName>
</protein>
<sequence>MEHLDTFLTVLYVMVDDLCKQHSLSMPRHPGPAPKLGLSELLTLALFGQWARFPSEQAFYRFAQRHLKAAFPTLPDHSQFVRGEHACAQLIEQIACLLASLRLGQSEELYQILDATGVPVRCIKRRGGGWLAGVADKGWCSRISSYMGFHVLMAITPTGFLTGFGFSQASVHDTRLAETFLGLRAHPSARLSSPGQAFPTYVADRGFASEPLQLHWLHDAHAAVLTQSHNRKPVTEPSPRWRRWMHGVRQVIESVSGKLHLAFRLATDRLHTVPGFRARLAAKVGPHNFCCWLNLLLGRPPLAFADLLDF</sequence>
<proteinExistence type="predicted"/>